<dbReference type="InterPro" id="IPR001965">
    <property type="entry name" value="Znf_PHD"/>
</dbReference>
<evidence type="ECO:0000256" key="1">
    <source>
        <dbReference type="ARBA" id="ARBA00022723"/>
    </source>
</evidence>
<dbReference type="eggNOG" id="ENOG502S2V1">
    <property type="taxonomic scope" value="Eukaryota"/>
</dbReference>
<dbReference type="Pfam" id="PF00514">
    <property type="entry name" value="Arm"/>
    <property type="match status" value="1"/>
</dbReference>
<dbReference type="InterPro" id="IPR013083">
    <property type="entry name" value="Znf_RING/FYVE/PHD"/>
</dbReference>
<evidence type="ECO:0000256" key="4">
    <source>
        <dbReference type="SAM" id="MobiDB-lite"/>
    </source>
</evidence>
<evidence type="ECO:0000256" key="2">
    <source>
        <dbReference type="ARBA" id="ARBA00022771"/>
    </source>
</evidence>
<dbReference type="InterPro" id="IPR019786">
    <property type="entry name" value="Zinc_finger_PHD-type_CS"/>
</dbReference>
<dbReference type="SMART" id="SM00249">
    <property type="entry name" value="PHD"/>
    <property type="match status" value="1"/>
</dbReference>
<protein>
    <recommendedName>
        <fullName evidence="5">Zinc finger PHD-type domain-containing protein</fullName>
    </recommendedName>
</protein>
<dbReference type="VEuPathDB" id="FungiDB:PYU1_G004043"/>
<dbReference type="InterPro" id="IPR000225">
    <property type="entry name" value="Armadillo"/>
</dbReference>
<reference evidence="7" key="2">
    <citation type="submission" date="2010-04" db="EMBL/GenBank/DDBJ databases">
        <authorList>
            <person name="Buell R."/>
            <person name="Hamilton J."/>
            <person name="Hostetler J."/>
        </authorList>
    </citation>
    <scope>NUCLEOTIDE SEQUENCE [LARGE SCALE GENOMIC DNA]</scope>
    <source>
        <strain evidence="7">DAOM:BR144</strain>
    </source>
</reference>
<dbReference type="EnsemblProtists" id="PYU1_T004053">
    <property type="protein sequence ID" value="PYU1_T004053"/>
    <property type="gene ID" value="PYU1_G004043"/>
</dbReference>
<dbReference type="Gene3D" id="1.25.10.10">
    <property type="entry name" value="Leucine-rich Repeat Variant"/>
    <property type="match status" value="1"/>
</dbReference>
<sequence length="401" mass="44940">MARAAATFSEVVALLQRNALEERDARDVEQDLRRLLLMARDARHRDEMVQFQAVRRVTSIWTASSAITTYRYCAGILGNLAQCERGRLSASSCDRWGCVSHRHHCPLFVLLHNAQCSPDAELQRIAAAAMLAFSVQNECQLQLDAVSGIPVLLRLLDYNDADVRVYAAATMWNMCKSPLLMLKLETIHGILKDRLARRLTDILTTPLEPFHLNVKPTGERGITGIIESDSPENLNLLLSSSINTQLSIVLHVENCTGHPRSLTDQFSAKTSGKPNRAAKSNSKSVAHFDDRGVLASRTCAVCTKAIKVNRKSARGTFLLCAKDECGQTYHIKCSRWATLDEDDIHPEHFHCDTCMTLLPLYYWDFVAENEKHSELLSENLFKSVAITRVSAAHSTSWRHQQ</sequence>
<dbReference type="HOGENOM" id="CLU_057616_0_0_1"/>
<dbReference type="Proteomes" id="UP000019132">
    <property type="component" value="Unassembled WGS sequence"/>
</dbReference>
<dbReference type="InterPro" id="IPR011989">
    <property type="entry name" value="ARM-like"/>
</dbReference>
<keyword evidence="1" id="KW-0479">Metal-binding</keyword>
<reference evidence="7" key="1">
    <citation type="journal article" date="2010" name="Genome Biol.">
        <title>Genome sequence of the necrotrophic plant pathogen Pythium ultimum reveals original pathogenicity mechanisms and effector repertoire.</title>
        <authorList>
            <person name="Levesque C.A."/>
            <person name="Brouwer H."/>
            <person name="Cano L."/>
            <person name="Hamilton J.P."/>
            <person name="Holt C."/>
            <person name="Huitema E."/>
            <person name="Raffaele S."/>
            <person name="Robideau G.P."/>
            <person name="Thines M."/>
            <person name="Win J."/>
            <person name="Zerillo M.M."/>
            <person name="Beakes G.W."/>
            <person name="Boore J.L."/>
            <person name="Busam D."/>
            <person name="Dumas B."/>
            <person name="Ferriera S."/>
            <person name="Fuerstenberg S.I."/>
            <person name="Gachon C.M."/>
            <person name="Gaulin E."/>
            <person name="Govers F."/>
            <person name="Grenville-Briggs L."/>
            <person name="Horner N."/>
            <person name="Hostetler J."/>
            <person name="Jiang R.H."/>
            <person name="Johnson J."/>
            <person name="Krajaejun T."/>
            <person name="Lin H."/>
            <person name="Meijer H.J."/>
            <person name="Moore B."/>
            <person name="Morris P."/>
            <person name="Phuntmart V."/>
            <person name="Puiu D."/>
            <person name="Shetty J."/>
            <person name="Stajich J.E."/>
            <person name="Tripathy S."/>
            <person name="Wawra S."/>
            <person name="van West P."/>
            <person name="Whitty B.R."/>
            <person name="Coutinho P.M."/>
            <person name="Henrissat B."/>
            <person name="Martin F."/>
            <person name="Thomas P.D."/>
            <person name="Tyler B.M."/>
            <person name="De Vries R.P."/>
            <person name="Kamoun S."/>
            <person name="Yandell M."/>
            <person name="Tisserat N."/>
            <person name="Buell C.R."/>
        </authorList>
    </citation>
    <scope>NUCLEOTIDE SEQUENCE</scope>
    <source>
        <strain evidence="7">DAOM:BR144</strain>
    </source>
</reference>
<feature type="domain" description="Zinc finger PHD-type" evidence="5">
    <location>
        <begin position="298"/>
        <end position="355"/>
    </location>
</feature>
<dbReference type="OMA" id="LETIYCL"/>
<dbReference type="SUPFAM" id="SSF48371">
    <property type="entry name" value="ARM repeat"/>
    <property type="match status" value="1"/>
</dbReference>
<keyword evidence="2" id="KW-0863">Zinc-finger</keyword>
<evidence type="ECO:0000259" key="5">
    <source>
        <dbReference type="SMART" id="SM00249"/>
    </source>
</evidence>
<evidence type="ECO:0000313" key="7">
    <source>
        <dbReference type="Proteomes" id="UP000019132"/>
    </source>
</evidence>
<dbReference type="PROSITE" id="PS01359">
    <property type="entry name" value="ZF_PHD_1"/>
    <property type="match status" value="1"/>
</dbReference>
<reference evidence="6" key="3">
    <citation type="submission" date="2015-02" db="UniProtKB">
        <authorList>
            <consortium name="EnsemblProtists"/>
        </authorList>
    </citation>
    <scope>IDENTIFICATION</scope>
    <source>
        <strain evidence="6">DAOM BR144</strain>
    </source>
</reference>
<name>K3WGG2_GLOUD</name>
<dbReference type="InterPro" id="IPR011011">
    <property type="entry name" value="Znf_FYVE_PHD"/>
</dbReference>
<dbReference type="EMBL" id="GL376567">
    <property type="status" value="NOT_ANNOTATED_CDS"/>
    <property type="molecule type" value="Genomic_DNA"/>
</dbReference>
<dbReference type="InParanoid" id="K3WGG2"/>
<evidence type="ECO:0000313" key="6">
    <source>
        <dbReference type="EnsemblProtists" id="PYU1_T004053"/>
    </source>
</evidence>
<evidence type="ECO:0000256" key="3">
    <source>
        <dbReference type="ARBA" id="ARBA00022833"/>
    </source>
</evidence>
<dbReference type="GO" id="GO:0008270">
    <property type="term" value="F:zinc ion binding"/>
    <property type="evidence" value="ECO:0007669"/>
    <property type="project" value="UniProtKB-KW"/>
</dbReference>
<keyword evidence="3" id="KW-0862">Zinc</keyword>
<accession>K3WGG2</accession>
<dbReference type="SUPFAM" id="SSF57903">
    <property type="entry name" value="FYVE/PHD zinc finger"/>
    <property type="match status" value="1"/>
</dbReference>
<dbReference type="InterPro" id="IPR016024">
    <property type="entry name" value="ARM-type_fold"/>
</dbReference>
<proteinExistence type="predicted"/>
<organism evidence="6 7">
    <name type="scientific">Globisporangium ultimum (strain ATCC 200006 / CBS 805.95 / DAOM BR144)</name>
    <name type="common">Pythium ultimum</name>
    <dbReference type="NCBI Taxonomy" id="431595"/>
    <lineage>
        <taxon>Eukaryota</taxon>
        <taxon>Sar</taxon>
        <taxon>Stramenopiles</taxon>
        <taxon>Oomycota</taxon>
        <taxon>Peronosporomycetes</taxon>
        <taxon>Pythiales</taxon>
        <taxon>Pythiaceae</taxon>
        <taxon>Globisporangium</taxon>
    </lineage>
</organism>
<keyword evidence="7" id="KW-1185">Reference proteome</keyword>
<dbReference type="AlphaFoldDB" id="K3WGG2"/>
<feature type="region of interest" description="Disordered" evidence="4">
    <location>
        <begin position="263"/>
        <end position="284"/>
    </location>
</feature>
<dbReference type="Gene3D" id="3.30.40.10">
    <property type="entry name" value="Zinc/RING finger domain, C3HC4 (zinc finger)"/>
    <property type="match status" value="1"/>
</dbReference>